<keyword evidence="2" id="KW-1185">Reference proteome</keyword>
<evidence type="ECO:0000313" key="2">
    <source>
        <dbReference type="Proteomes" id="UP000281553"/>
    </source>
</evidence>
<reference evidence="1 2" key="1">
    <citation type="submission" date="2018-11" db="EMBL/GenBank/DDBJ databases">
        <authorList>
            <consortium name="Pathogen Informatics"/>
        </authorList>
    </citation>
    <scope>NUCLEOTIDE SEQUENCE [LARGE SCALE GENOMIC DNA]</scope>
</reference>
<dbReference type="Proteomes" id="UP000281553">
    <property type="component" value="Unassembled WGS sequence"/>
</dbReference>
<gene>
    <name evidence="1" type="ORF">DILT_LOCUS16640</name>
</gene>
<dbReference type="AlphaFoldDB" id="A0A3P7NY16"/>
<dbReference type="EMBL" id="UYRU01086214">
    <property type="protein sequence ID" value="VDN34941.1"/>
    <property type="molecule type" value="Genomic_DNA"/>
</dbReference>
<evidence type="ECO:0000313" key="1">
    <source>
        <dbReference type="EMBL" id="VDN34941.1"/>
    </source>
</evidence>
<protein>
    <submittedName>
        <fullName evidence="1">Uncharacterized protein</fullName>
    </submittedName>
</protein>
<sequence>MPNLASEESPDSVTLKSRLAVRIHLLLEPGDAHFEALLHTTPETTGYQVQSLEDIRRLDEYERHAKCLDPQRWSKARQLCICRGA</sequence>
<proteinExistence type="predicted"/>
<accession>A0A3P7NY16</accession>
<name>A0A3P7NY16_DIBLA</name>
<organism evidence="1 2">
    <name type="scientific">Dibothriocephalus latus</name>
    <name type="common">Fish tapeworm</name>
    <name type="synonym">Diphyllobothrium latum</name>
    <dbReference type="NCBI Taxonomy" id="60516"/>
    <lineage>
        <taxon>Eukaryota</taxon>
        <taxon>Metazoa</taxon>
        <taxon>Spiralia</taxon>
        <taxon>Lophotrochozoa</taxon>
        <taxon>Platyhelminthes</taxon>
        <taxon>Cestoda</taxon>
        <taxon>Eucestoda</taxon>
        <taxon>Diphyllobothriidea</taxon>
        <taxon>Diphyllobothriidae</taxon>
        <taxon>Dibothriocephalus</taxon>
    </lineage>
</organism>
<dbReference type="OrthoDB" id="413313at2759"/>